<dbReference type="OrthoDB" id="9809994at2"/>
<evidence type="ECO:0000256" key="1">
    <source>
        <dbReference type="ARBA" id="ARBA00023015"/>
    </source>
</evidence>
<dbReference type="HOGENOM" id="CLU_884884_0_0_7"/>
<dbReference type="SUPFAM" id="SSF46689">
    <property type="entry name" value="Homeodomain-like"/>
    <property type="match status" value="1"/>
</dbReference>
<dbReference type="GO" id="GO:0003700">
    <property type="term" value="F:DNA-binding transcription factor activity"/>
    <property type="evidence" value="ECO:0007669"/>
    <property type="project" value="TreeGrafter"/>
</dbReference>
<dbReference type="InterPro" id="IPR036271">
    <property type="entry name" value="Tet_transcr_reg_TetR-rel_C_sf"/>
</dbReference>
<feature type="DNA-binding region" description="H-T-H motif" evidence="4">
    <location>
        <begin position="149"/>
        <end position="168"/>
    </location>
</feature>
<reference evidence="6 7" key="1">
    <citation type="journal article" date="2009" name="Environ. Microbiol.">
        <title>Genome sequence of Desulfobacterium autotrophicum HRM2, a marine sulfate reducer oxidizing organic carbon completely to carbon dioxide.</title>
        <authorList>
            <person name="Strittmatter A.W."/>
            <person name="Liesegang H."/>
            <person name="Rabus R."/>
            <person name="Decker I."/>
            <person name="Amann J."/>
            <person name="Andres S."/>
            <person name="Henne A."/>
            <person name="Fricke W.F."/>
            <person name="Martinez-Arias R."/>
            <person name="Bartels D."/>
            <person name="Goesmann A."/>
            <person name="Krause L."/>
            <person name="Puehler A."/>
            <person name="Klenk H.P."/>
            <person name="Richter M."/>
            <person name="Schuler M."/>
            <person name="Gloeckner F.O."/>
            <person name="Meyerdierks A."/>
            <person name="Gottschalk G."/>
            <person name="Amann R."/>
        </authorList>
    </citation>
    <scope>NUCLEOTIDE SEQUENCE [LARGE SCALE GENOMIC DNA]</scope>
    <source>
        <strain evidence="7">ATCC 43914 / DSM 3382 / HRM2</strain>
    </source>
</reference>
<dbReference type="Pfam" id="PF00440">
    <property type="entry name" value="TetR_N"/>
    <property type="match status" value="1"/>
</dbReference>
<keyword evidence="7" id="KW-1185">Reference proteome</keyword>
<feature type="domain" description="HTH tetR-type" evidence="5">
    <location>
        <begin position="128"/>
        <end position="186"/>
    </location>
</feature>
<dbReference type="STRING" id="177437.HRM2_15800"/>
<dbReference type="AlphaFoldDB" id="C0QAA4"/>
<evidence type="ECO:0000313" key="6">
    <source>
        <dbReference type="EMBL" id="ACN14689.1"/>
    </source>
</evidence>
<evidence type="ECO:0000259" key="5">
    <source>
        <dbReference type="PROSITE" id="PS50977"/>
    </source>
</evidence>
<keyword evidence="2 4" id="KW-0238">DNA-binding</keyword>
<dbReference type="eggNOG" id="COG1309">
    <property type="taxonomic scope" value="Bacteria"/>
</dbReference>
<evidence type="ECO:0000313" key="7">
    <source>
        <dbReference type="Proteomes" id="UP000000442"/>
    </source>
</evidence>
<evidence type="ECO:0000256" key="4">
    <source>
        <dbReference type="PROSITE-ProRule" id="PRU00335"/>
    </source>
</evidence>
<name>C0QAA4_DESAH</name>
<keyword evidence="1" id="KW-0805">Transcription regulation</keyword>
<dbReference type="Proteomes" id="UP000000442">
    <property type="component" value="Chromosome"/>
</dbReference>
<dbReference type="InterPro" id="IPR050109">
    <property type="entry name" value="HTH-type_TetR-like_transc_reg"/>
</dbReference>
<organism evidence="6 7">
    <name type="scientific">Desulforapulum autotrophicum (strain ATCC 43914 / DSM 3382 / VKM B-1955 / HRM2)</name>
    <name type="common">Desulfobacterium autotrophicum</name>
    <dbReference type="NCBI Taxonomy" id="177437"/>
    <lineage>
        <taxon>Bacteria</taxon>
        <taxon>Pseudomonadati</taxon>
        <taxon>Thermodesulfobacteriota</taxon>
        <taxon>Desulfobacteria</taxon>
        <taxon>Desulfobacterales</taxon>
        <taxon>Desulfobacteraceae</taxon>
        <taxon>Desulforapulum</taxon>
    </lineage>
</organism>
<dbReference type="PANTHER" id="PTHR30055:SF234">
    <property type="entry name" value="HTH-TYPE TRANSCRIPTIONAL REGULATOR BETI"/>
    <property type="match status" value="1"/>
</dbReference>
<dbReference type="KEGG" id="dat:HRM2_15800"/>
<evidence type="ECO:0000256" key="2">
    <source>
        <dbReference type="ARBA" id="ARBA00023125"/>
    </source>
</evidence>
<dbReference type="EMBL" id="CP001087">
    <property type="protein sequence ID" value="ACN14689.1"/>
    <property type="molecule type" value="Genomic_DNA"/>
</dbReference>
<dbReference type="InterPro" id="IPR009057">
    <property type="entry name" value="Homeodomain-like_sf"/>
</dbReference>
<evidence type="ECO:0000256" key="3">
    <source>
        <dbReference type="ARBA" id="ARBA00023163"/>
    </source>
</evidence>
<dbReference type="GO" id="GO:0000976">
    <property type="term" value="F:transcription cis-regulatory region binding"/>
    <property type="evidence" value="ECO:0007669"/>
    <property type="project" value="TreeGrafter"/>
</dbReference>
<gene>
    <name evidence="6" type="ordered locus">HRM2_15800</name>
</gene>
<dbReference type="PROSITE" id="PS50977">
    <property type="entry name" value="HTH_TETR_2"/>
    <property type="match status" value="1"/>
</dbReference>
<sequence length="314" mass="35673">MDGNGWSFYVKSFAFDGTIPLVKMAGQVLPPLNIPLGKGGSYHTMGVQNKSSSQKSIVFLKKKFDIELAGHVYDWSVTSMTWRSFLWPDRLMSMNIGVPLSTGGTLYYFKTRRLAMTRVSRKKELLDNMIRQEVATTVLDLISRDQPVTMDGIAAQCGVAKGTLYNYFKNKKQLIDYVHHAIITPKIKNHQAIFESENSPATKLHGFVDEVFGFQEAYPLYFQFVQSQRTACEADKERFEIAILPLVNLCREGSRKGVFVNLDPFVMASMIFGTVIGPMQTLQNRDENSRDMKKIKQDVICLLDRMILNQQEKA</sequence>
<dbReference type="InterPro" id="IPR001647">
    <property type="entry name" value="HTH_TetR"/>
</dbReference>
<dbReference type="Gene3D" id="1.10.357.10">
    <property type="entry name" value="Tetracycline Repressor, domain 2"/>
    <property type="match status" value="1"/>
</dbReference>
<protein>
    <submittedName>
        <fullName evidence="6">HTH-type transcriptional regulator</fullName>
    </submittedName>
</protein>
<dbReference type="PANTHER" id="PTHR30055">
    <property type="entry name" value="HTH-TYPE TRANSCRIPTIONAL REGULATOR RUTR"/>
    <property type="match status" value="1"/>
</dbReference>
<accession>C0QAA4</accession>
<proteinExistence type="predicted"/>
<dbReference type="SUPFAM" id="SSF48498">
    <property type="entry name" value="Tetracyclin repressor-like, C-terminal domain"/>
    <property type="match status" value="1"/>
</dbReference>
<keyword evidence="3" id="KW-0804">Transcription</keyword>